<keyword evidence="2" id="KW-1185">Reference proteome</keyword>
<dbReference type="RefSeq" id="WP_105743382.1">
    <property type="nucleotide sequence ID" value="NZ_PVBR01000014.1"/>
</dbReference>
<evidence type="ECO:0000313" key="2">
    <source>
        <dbReference type="Proteomes" id="UP000239434"/>
    </source>
</evidence>
<sequence length="93" mass="10509">MRNETIHVKPWSKDQGEYVIINKADFDPKRHELFEEAAPVSVPASTSDFVDGEAFSDDQLRDIITKASGAAPHHRTGRDKLIEQFNELQAKSE</sequence>
<dbReference type="EMBL" id="PVBR01000014">
    <property type="protein sequence ID" value="PRD42114.1"/>
    <property type="molecule type" value="Genomic_DNA"/>
</dbReference>
<protein>
    <submittedName>
        <fullName evidence="1">Uncharacterized protein</fullName>
    </submittedName>
</protein>
<proteinExistence type="predicted"/>
<evidence type="ECO:0000313" key="1">
    <source>
        <dbReference type="EMBL" id="PRD42114.1"/>
    </source>
</evidence>
<comment type="caution">
    <text evidence="1">The sequence shown here is derived from an EMBL/GenBank/DDBJ whole genome shotgun (WGS) entry which is preliminary data.</text>
</comment>
<gene>
    <name evidence="1" type="ORF">C5748_18365</name>
</gene>
<organism evidence="1 2">
    <name type="scientific">Phyllobacterium phragmitis</name>
    <dbReference type="NCBI Taxonomy" id="2670329"/>
    <lineage>
        <taxon>Bacteria</taxon>
        <taxon>Pseudomonadati</taxon>
        <taxon>Pseudomonadota</taxon>
        <taxon>Alphaproteobacteria</taxon>
        <taxon>Hyphomicrobiales</taxon>
        <taxon>Phyllobacteriaceae</taxon>
        <taxon>Phyllobacterium</taxon>
    </lineage>
</organism>
<dbReference type="AlphaFoldDB" id="A0A2S9INL1"/>
<accession>A0A2S9INL1</accession>
<reference evidence="1 2" key="1">
    <citation type="submission" date="2018-02" db="EMBL/GenBank/DDBJ databases">
        <title>The draft genome of Phyllobacterium sp. 1N-3.</title>
        <authorList>
            <person name="Liu L."/>
            <person name="Li L."/>
            <person name="Zhang X."/>
            <person name="Wang T."/>
            <person name="Liang L."/>
        </authorList>
    </citation>
    <scope>NUCLEOTIDE SEQUENCE [LARGE SCALE GENOMIC DNA]</scope>
    <source>
        <strain evidence="1 2">1N-3</strain>
    </source>
</reference>
<name>A0A2S9INL1_9HYPH</name>
<dbReference type="Proteomes" id="UP000239434">
    <property type="component" value="Unassembled WGS sequence"/>
</dbReference>